<name>A0A3A6Q7P4_9EURY</name>
<evidence type="ECO:0000313" key="8">
    <source>
        <dbReference type="Proteomes" id="UP000281564"/>
    </source>
</evidence>
<feature type="transmembrane region" description="Helical" evidence="6">
    <location>
        <begin position="36"/>
        <end position="53"/>
    </location>
</feature>
<dbReference type="Pfam" id="PF13440">
    <property type="entry name" value="Polysacc_synt_3"/>
    <property type="match status" value="1"/>
</dbReference>
<dbReference type="PANTHER" id="PTHR30250">
    <property type="entry name" value="PST FAMILY PREDICTED COLANIC ACID TRANSPORTER"/>
    <property type="match status" value="1"/>
</dbReference>
<comment type="caution">
    <text evidence="7">The sequence shown here is derived from an EMBL/GenBank/DDBJ whole genome shotgun (WGS) entry which is preliminary data.</text>
</comment>
<feature type="transmembrane region" description="Helical" evidence="6">
    <location>
        <begin position="142"/>
        <end position="162"/>
    </location>
</feature>
<evidence type="ECO:0000313" key="7">
    <source>
        <dbReference type="EMBL" id="RJX47510.1"/>
    </source>
</evidence>
<evidence type="ECO:0000256" key="5">
    <source>
        <dbReference type="ARBA" id="ARBA00023136"/>
    </source>
</evidence>
<evidence type="ECO:0000256" key="4">
    <source>
        <dbReference type="ARBA" id="ARBA00022989"/>
    </source>
</evidence>
<proteinExistence type="predicted"/>
<sequence>MRIGQTSSIVFGAKLLTSVVGFVATLYFARVLGAEVLGYYALALVVANWLKLVGDAGISSAVKKRVSEETDPSAYFTAGLIMIGGFGLVASVLIAVFRDTLNSYVGADVAPYIIIILLVGLAVSITNAGLEGKRLVHVTGMLSPVLTGGRSLIQIVLVLAGFGLTGMLLGFATGGLLVLVIGIVILSVRIRRPTVTQFRSLFDYAKFSWLGNLRGRSFNDIDIIVLGAFVSPTLVGIYSITWNLTSFVGVFASSIRQTLFPELSYANAQKQDELFQTLITDSIAFTGLIAIPGLFGSILIGDRLLRIYGDEFTRGTVVLGLLILSMLIYDYQAQLLNALNSLDRPDISFRVNFIFVGANLAMNVMFVRSFGWVGAAVATVVAATIGLVLSLYYLRSLVRFELPEGEIGNQLAAAVVMGLVVGGTRAGVESAFSSIHNMTFVVGLVALGAGVYFVTLLSISTKFRTTIQDNTPITLPSVFQY</sequence>
<evidence type="ECO:0000256" key="2">
    <source>
        <dbReference type="ARBA" id="ARBA00022475"/>
    </source>
</evidence>
<feature type="transmembrane region" description="Helical" evidence="6">
    <location>
        <begin position="109"/>
        <end position="130"/>
    </location>
</feature>
<keyword evidence="8" id="KW-1185">Reference proteome</keyword>
<dbReference type="PANTHER" id="PTHR30250:SF28">
    <property type="entry name" value="POLYSACCHARIDE BIOSYNTHESIS PROTEIN"/>
    <property type="match status" value="1"/>
</dbReference>
<protein>
    <submittedName>
        <fullName evidence="7">Transporter</fullName>
    </submittedName>
</protein>
<feature type="transmembrane region" description="Helical" evidence="6">
    <location>
        <begin position="373"/>
        <end position="395"/>
    </location>
</feature>
<keyword evidence="4 6" id="KW-1133">Transmembrane helix</keyword>
<evidence type="ECO:0000256" key="1">
    <source>
        <dbReference type="ARBA" id="ARBA00004651"/>
    </source>
</evidence>
<gene>
    <name evidence="7" type="ORF">DP106_14755</name>
</gene>
<feature type="transmembrane region" description="Helical" evidence="6">
    <location>
        <begin position="407"/>
        <end position="428"/>
    </location>
</feature>
<dbReference type="RefSeq" id="WP_120086556.1">
    <property type="nucleotide sequence ID" value="NZ_QMDW01000045.1"/>
</dbReference>
<feature type="transmembrane region" description="Helical" evidence="6">
    <location>
        <begin position="440"/>
        <end position="459"/>
    </location>
</feature>
<dbReference type="Proteomes" id="UP000281564">
    <property type="component" value="Unassembled WGS sequence"/>
</dbReference>
<evidence type="ECO:0000256" key="6">
    <source>
        <dbReference type="SAM" id="Phobius"/>
    </source>
</evidence>
<accession>A0A3A6Q7P4</accession>
<organism evidence="7 8">
    <name type="scientific">Halonotius pteroides</name>
    <dbReference type="NCBI Taxonomy" id="268735"/>
    <lineage>
        <taxon>Archaea</taxon>
        <taxon>Methanobacteriati</taxon>
        <taxon>Methanobacteriota</taxon>
        <taxon>Stenosarchaea group</taxon>
        <taxon>Halobacteria</taxon>
        <taxon>Halobacteriales</taxon>
        <taxon>Haloferacaceae</taxon>
        <taxon>Halonotius</taxon>
    </lineage>
</organism>
<feature type="transmembrane region" description="Helical" evidence="6">
    <location>
        <begin position="168"/>
        <end position="190"/>
    </location>
</feature>
<feature type="transmembrane region" description="Helical" evidence="6">
    <location>
        <begin position="12"/>
        <end position="30"/>
    </location>
</feature>
<evidence type="ECO:0000256" key="3">
    <source>
        <dbReference type="ARBA" id="ARBA00022692"/>
    </source>
</evidence>
<comment type="subcellular location">
    <subcellularLocation>
        <location evidence="1">Cell membrane</location>
        <topology evidence="1">Multi-pass membrane protein</topology>
    </subcellularLocation>
</comment>
<keyword evidence="2" id="KW-1003">Cell membrane</keyword>
<feature type="transmembrane region" description="Helical" evidence="6">
    <location>
        <begin position="282"/>
        <end position="300"/>
    </location>
</feature>
<feature type="transmembrane region" description="Helical" evidence="6">
    <location>
        <begin position="74"/>
        <end position="97"/>
    </location>
</feature>
<feature type="transmembrane region" description="Helical" evidence="6">
    <location>
        <begin position="223"/>
        <end position="241"/>
    </location>
</feature>
<dbReference type="InterPro" id="IPR050833">
    <property type="entry name" value="Poly_Biosynth_Transport"/>
</dbReference>
<reference evidence="7 8" key="1">
    <citation type="submission" date="2018-06" db="EMBL/GenBank/DDBJ databases">
        <title>Halonotius sp. F13-13 a new haloarchaeeon isolated from a solar saltern from Isla Cristina, Huelva, Spain.</title>
        <authorList>
            <person name="Duran-Viseras A."/>
            <person name="Sanchez-Porro C."/>
            <person name="Ventosa A."/>
        </authorList>
    </citation>
    <scope>NUCLEOTIDE SEQUENCE [LARGE SCALE GENOMIC DNA]</scope>
    <source>
        <strain evidence="7 8">CECT 7525</strain>
    </source>
</reference>
<keyword evidence="3 6" id="KW-0812">Transmembrane</keyword>
<keyword evidence="5 6" id="KW-0472">Membrane</keyword>
<feature type="transmembrane region" description="Helical" evidence="6">
    <location>
        <begin position="312"/>
        <end position="329"/>
    </location>
</feature>
<dbReference type="EMBL" id="QMDW01000045">
    <property type="protein sequence ID" value="RJX47510.1"/>
    <property type="molecule type" value="Genomic_DNA"/>
</dbReference>
<dbReference type="AlphaFoldDB" id="A0A3A6Q7P4"/>
<dbReference type="GO" id="GO:0005886">
    <property type="term" value="C:plasma membrane"/>
    <property type="evidence" value="ECO:0007669"/>
    <property type="project" value="UniProtKB-SubCell"/>
</dbReference>